<sequence length="171" mass="19440">MLIVAVLGPTSRPAAMDTHDRGTRAHMSITEIIDVAVPVCEAYTQWTKFESFPRFMEGVERVEQVDATHLDWTVKVGLTSRRFRAAITTREPDRCLAWRSETGPHHAGTITFEPLGDTHTRVTAEIDIDPDTFTEWVTDRAGVLNHRVKDDMKRFKDVVERPVQGSPWSPR</sequence>
<dbReference type="InterPro" id="IPR023393">
    <property type="entry name" value="START-like_dom_sf"/>
</dbReference>
<dbReference type="CDD" id="cd07817">
    <property type="entry name" value="SRPBCC_8"/>
    <property type="match status" value="1"/>
</dbReference>
<dbReference type="Pfam" id="PF03364">
    <property type="entry name" value="Polyketide_cyc"/>
    <property type="match status" value="1"/>
</dbReference>
<dbReference type="EMBL" id="CP009111">
    <property type="protein sequence ID" value="ANS28694.1"/>
    <property type="molecule type" value="Genomic_DNA"/>
</dbReference>
<feature type="domain" description="Coenzyme Q-binding protein COQ10 START" evidence="1">
    <location>
        <begin position="35"/>
        <end position="155"/>
    </location>
</feature>
<accession>A0A1B1K7U4</accession>
<reference evidence="2 3" key="1">
    <citation type="submission" date="2014-07" db="EMBL/GenBank/DDBJ databases">
        <authorList>
            <person name="Zhang J.E."/>
            <person name="Yang H."/>
            <person name="Guo J."/>
            <person name="Deng Z."/>
            <person name="Luo H."/>
            <person name="Luo M."/>
            <person name="Zhao B."/>
        </authorList>
    </citation>
    <scope>NUCLEOTIDE SEQUENCE [LARGE SCALE GENOMIC DNA]</scope>
    <source>
        <strain evidence="2 3">1CP</strain>
    </source>
</reference>
<evidence type="ECO:0000313" key="2">
    <source>
        <dbReference type="EMBL" id="ANS28694.1"/>
    </source>
</evidence>
<gene>
    <name evidence="2" type="ORF">R1CP_20070</name>
</gene>
<dbReference type="SUPFAM" id="SSF55961">
    <property type="entry name" value="Bet v1-like"/>
    <property type="match status" value="1"/>
</dbReference>
<dbReference type="InterPro" id="IPR047137">
    <property type="entry name" value="ORF3"/>
</dbReference>
<dbReference type="PANTHER" id="PTHR33824">
    <property type="entry name" value="POLYKETIDE CYCLASE/DEHYDRASE AND LIPID TRANSPORT SUPERFAMILY PROTEIN"/>
    <property type="match status" value="1"/>
</dbReference>
<protein>
    <recommendedName>
        <fullName evidence="1">Coenzyme Q-binding protein COQ10 START domain-containing protein</fullName>
    </recommendedName>
</protein>
<dbReference type="PANTHER" id="PTHR33824:SF7">
    <property type="entry name" value="POLYKETIDE CYCLASE_DEHYDRASE AND LIPID TRANSPORT SUPERFAMILY PROTEIN"/>
    <property type="match status" value="1"/>
</dbReference>
<evidence type="ECO:0000313" key="3">
    <source>
        <dbReference type="Proteomes" id="UP000186108"/>
    </source>
</evidence>
<dbReference type="Proteomes" id="UP000186108">
    <property type="component" value="Chromosome"/>
</dbReference>
<name>A0A1B1K7U4_RHOOP</name>
<dbReference type="AlphaFoldDB" id="A0A1B1K7U4"/>
<evidence type="ECO:0000259" key="1">
    <source>
        <dbReference type="Pfam" id="PF03364"/>
    </source>
</evidence>
<dbReference type="Gene3D" id="3.30.530.20">
    <property type="match status" value="1"/>
</dbReference>
<organism evidence="2 3">
    <name type="scientific">Rhodococcus opacus</name>
    <name type="common">Nocardia opaca</name>
    <dbReference type="NCBI Taxonomy" id="37919"/>
    <lineage>
        <taxon>Bacteria</taxon>
        <taxon>Bacillati</taxon>
        <taxon>Actinomycetota</taxon>
        <taxon>Actinomycetes</taxon>
        <taxon>Mycobacteriales</taxon>
        <taxon>Nocardiaceae</taxon>
        <taxon>Rhodococcus</taxon>
    </lineage>
</organism>
<proteinExistence type="predicted"/>
<dbReference type="PATRIC" id="fig|37919.13.peg.4206"/>
<dbReference type="InterPro" id="IPR005031">
    <property type="entry name" value="COQ10_START"/>
</dbReference>